<dbReference type="Gene3D" id="3.40.30.10">
    <property type="entry name" value="Glutaredoxin"/>
    <property type="match status" value="1"/>
</dbReference>
<keyword evidence="2" id="KW-0413">Isomerase</keyword>
<dbReference type="RefSeq" id="WP_090933703.1">
    <property type="nucleotide sequence ID" value="NZ_FOTS01000007.1"/>
</dbReference>
<dbReference type="GO" id="GO:0016491">
    <property type="term" value="F:oxidoreductase activity"/>
    <property type="evidence" value="ECO:0007669"/>
    <property type="project" value="InterPro"/>
</dbReference>
<dbReference type="PANTHER" id="PTHR13887">
    <property type="entry name" value="GLUTATHIONE S-TRANSFERASE KAPPA"/>
    <property type="match status" value="1"/>
</dbReference>
<dbReference type="GO" id="GO:0016853">
    <property type="term" value="F:isomerase activity"/>
    <property type="evidence" value="ECO:0007669"/>
    <property type="project" value="UniProtKB-KW"/>
</dbReference>
<organism evidence="2 3">
    <name type="scientific">Pelosinus propionicus DSM 13327</name>
    <dbReference type="NCBI Taxonomy" id="1123291"/>
    <lineage>
        <taxon>Bacteria</taxon>
        <taxon>Bacillati</taxon>
        <taxon>Bacillota</taxon>
        <taxon>Negativicutes</taxon>
        <taxon>Selenomonadales</taxon>
        <taxon>Sporomusaceae</taxon>
        <taxon>Pelosinus</taxon>
    </lineage>
</organism>
<keyword evidence="3" id="KW-1185">Reference proteome</keyword>
<dbReference type="SUPFAM" id="SSF52833">
    <property type="entry name" value="Thioredoxin-like"/>
    <property type="match status" value="1"/>
</dbReference>
<gene>
    <name evidence="2" type="ORF">SAMN04490355_1007112</name>
</gene>
<reference evidence="3" key="1">
    <citation type="submission" date="2016-10" db="EMBL/GenBank/DDBJ databases">
        <authorList>
            <person name="Varghese N."/>
            <person name="Submissions S."/>
        </authorList>
    </citation>
    <scope>NUCLEOTIDE SEQUENCE [LARGE SCALE GENOMIC DNA]</scope>
    <source>
        <strain evidence="3">DSM 13327</strain>
    </source>
</reference>
<evidence type="ECO:0000313" key="3">
    <source>
        <dbReference type="Proteomes" id="UP000199520"/>
    </source>
</evidence>
<dbReference type="OrthoDB" id="9799122at2"/>
<dbReference type="InterPro" id="IPR036249">
    <property type="entry name" value="Thioredoxin-like_sf"/>
</dbReference>
<feature type="domain" description="DSBA-like thioredoxin" evidence="1">
    <location>
        <begin position="8"/>
        <end position="194"/>
    </location>
</feature>
<accession>A0A1I4IBH6</accession>
<protein>
    <submittedName>
        <fullName evidence="2">Predicted dithiol-disulfide isomerase, DsbA family</fullName>
    </submittedName>
</protein>
<dbReference type="EMBL" id="FOTS01000007">
    <property type="protein sequence ID" value="SFL51654.1"/>
    <property type="molecule type" value="Genomic_DNA"/>
</dbReference>
<dbReference type="Proteomes" id="UP000199520">
    <property type="component" value="Unassembled WGS sequence"/>
</dbReference>
<dbReference type="PANTHER" id="PTHR13887:SF33">
    <property type="entry name" value="ISOMERASE"/>
    <property type="match status" value="1"/>
</dbReference>
<proteinExistence type="predicted"/>
<sequence>MTLPLRIIFDFSCPYCYIAWGYVQKLKETVDLAVNWIGWEIHPDLPKDGRMIQDVVPGIVLSERVEKLNGLGKPAGIVPGNKLFVPNTRLALQGLEFARDNGKMQEWVAEVYKTSYVLDKNIGDIQVLIDIARQIGLDAAAFEQAVASERYLPILLETDQECMDKQLEWVPTIFSGPEKVLEGALTYEIFEKALVDLSQLQQ</sequence>
<dbReference type="STRING" id="1123291.SAMN04490355_1007112"/>
<dbReference type="AlphaFoldDB" id="A0A1I4IBH6"/>
<dbReference type="Pfam" id="PF01323">
    <property type="entry name" value="DSBA"/>
    <property type="match status" value="1"/>
</dbReference>
<evidence type="ECO:0000313" key="2">
    <source>
        <dbReference type="EMBL" id="SFL51654.1"/>
    </source>
</evidence>
<evidence type="ECO:0000259" key="1">
    <source>
        <dbReference type="Pfam" id="PF01323"/>
    </source>
</evidence>
<dbReference type="InterPro" id="IPR001853">
    <property type="entry name" value="DSBA-like_thioredoxin_dom"/>
</dbReference>
<name>A0A1I4IBH6_9FIRM</name>